<comment type="caution">
    <text evidence="2">The sequence shown here is derived from an EMBL/GenBank/DDBJ whole genome shotgun (WGS) entry which is preliminary data.</text>
</comment>
<evidence type="ECO:0000313" key="3">
    <source>
        <dbReference type="Proteomes" id="UP001229421"/>
    </source>
</evidence>
<evidence type="ECO:0000256" key="1">
    <source>
        <dbReference type="SAM" id="Phobius"/>
    </source>
</evidence>
<protein>
    <submittedName>
        <fullName evidence="2">Uncharacterized protein</fullName>
    </submittedName>
</protein>
<keyword evidence="1" id="KW-0472">Membrane</keyword>
<accession>A0AAD8KH21</accession>
<dbReference type="Proteomes" id="UP001229421">
    <property type="component" value="Unassembled WGS sequence"/>
</dbReference>
<gene>
    <name evidence="2" type="ORF">QVD17_22951</name>
</gene>
<name>A0AAD8KH21_TARER</name>
<feature type="transmembrane region" description="Helical" evidence="1">
    <location>
        <begin position="21"/>
        <end position="39"/>
    </location>
</feature>
<dbReference type="AlphaFoldDB" id="A0AAD8KH21"/>
<keyword evidence="1" id="KW-0812">Transmembrane</keyword>
<dbReference type="EMBL" id="JAUHHV010000006">
    <property type="protein sequence ID" value="KAK1420956.1"/>
    <property type="molecule type" value="Genomic_DNA"/>
</dbReference>
<sequence length="69" mass="8405">MHIVLSFDAATIYLYLRLTRYQHVFMCFLSYHSFLFPRFHTLVRVYSVSFFFGLPPDFVFLFHILFART</sequence>
<reference evidence="2" key="1">
    <citation type="journal article" date="2023" name="bioRxiv">
        <title>Improved chromosome-level genome assembly for marigold (Tagetes erecta).</title>
        <authorList>
            <person name="Jiang F."/>
            <person name="Yuan L."/>
            <person name="Wang S."/>
            <person name="Wang H."/>
            <person name="Xu D."/>
            <person name="Wang A."/>
            <person name="Fan W."/>
        </authorList>
    </citation>
    <scope>NUCLEOTIDE SEQUENCE</scope>
    <source>
        <strain evidence="2">WSJ</strain>
        <tissue evidence="2">Leaf</tissue>
    </source>
</reference>
<keyword evidence="3" id="KW-1185">Reference proteome</keyword>
<proteinExistence type="predicted"/>
<keyword evidence="1" id="KW-1133">Transmembrane helix</keyword>
<evidence type="ECO:0000313" key="2">
    <source>
        <dbReference type="EMBL" id="KAK1420956.1"/>
    </source>
</evidence>
<feature type="transmembrane region" description="Helical" evidence="1">
    <location>
        <begin position="45"/>
        <end position="66"/>
    </location>
</feature>
<organism evidence="2 3">
    <name type="scientific">Tagetes erecta</name>
    <name type="common">African marigold</name>
    <dbReference type="NCBI Taxonomy" id="13708"/>
    <lineage>
        <taxon>Eukaryota</taxon>
        <taxon>Viridiplantae</taxon>
        <taxon>Streptophyta</taxon>
        <taxon>Embryophyta</taxon>
        <taxon>Tracheophyta</taxon>
        <taxon>Spermatophyta</taxon>
        <taxon>Magnoliopsida</taxon>
        <taxon>eudicotyledons</taxon>
        <taxon>Gunneridae</taxon>
        <taxon>Pentapetalae</taxon>
        <taxon>asterids</taxon>
        <taxon>campanulids</taxon>
        <taxon>Asterales</taxon>
        <taxon>Asteraceae</taxon>
        <taxon>Asteroideae</taxon>
        <taxon>Heliantheae alliance</taxon>
        <taxon>Tageteae</taxon>
        <taxon>Tagetes</taxon>
    </lineage>
</organism>